<evidence type="ECO:0000259" key="2">
    <source>
        <dbReference type="Pfam" id="PF04773"/>
    </source>
</evidence>
<dbReference type="PANTHER" id="PTHR30273:SF2">
    <property type="entry name" value="PROTEIN FECR"/>
    <property type="match status" value="1"/>
</dbReference>
<dbReference type="RefSeq" id="WP_256506358.1">
    <property type="nucleotide sequence ID" value="NZ_CP101740.1"/>
</dbReference>
<sequence>MTIAEGQEEDRGEGLAREAAHWFAHMRSPDAEESRARFEAWLAEGPAHRVAYNRTAEIFAMGKLIAEPADSVPAPSPSPTSTPRDRRSVAAMAASVALVLGVGGWIALHPSGPAPGQREIAAGATDRRTISSIGAEARVVRLADGSTVRLGNRTLLDVDIGSLQRTFRLLQGQARFEVAHAPRPFVVYAGGGSVTARGTVFEVALSRSGKVDVNLVQGAVDVALPRRAATARPVIRTLSAGQGVSFAALAPAPGTTANAPVPTATNVVRDFEGVPVAELIALANRGAARPIQLADPTLASERVSGRFRIDDTAVLARRLGALFGRRVEVDAADKIVLAAVQDR</sequence>
<dbReference type="InterPro" id="IPR012373">
    <property type="entry name" value="Ferrdict_sens_TM"/>
</dbReference>
<accession>A0ABY5L8P6</accession>
<evidence type="ECO:0000256" key="1">
    <source>
        <dbReference type="SAM" id="MobiDB-lite"/>
    </source>
</evidence>
<dbReference type="EMBL" id="CP101740">
    <property type="protein sequence ID" value="UUL82521.1"/>
    <property type="molecule type" value="Genomic_DNA"/>
</dbReference>
<dbReference type="InterPro" id="IPR006860">
    <property type="entry name" value="FecR"/>
</dbReference>
<dbReference type="Pfam" id="PF16220">
    <property type="entry name" value="DUF4880"/>
    <property type="match status" value="1"/>
</dbReference>
<dbReference type="InterPro" id="IPR032623">
    <property type="entry name" value="FecR_N"/>
</dbReference>
<name>A0ABY5L8P6_9SPHN</name>
<evidence type="ECO:0000259" key="3">
    <source>
        <dbReference type="Pfam" id="PF16220"/>
    </source>
</evidence>
<proteinExistence type="predicted"/>
<evidence type="ECO:0000313" key="4">
    <source>
        <dbReference type="EMBL" id="UUL82521.1"/>
    </source>
</evidence>
<dbReference type="Pfam" id="PF04773">
    <property type="entry name" value="FecR"/>
    <property type="match status" value="1"/>
</dbReference>
<dbReference type="PANTHER" id="PTHR30273">
    <property type="entry name" value="PERIPLASMIC SIGNAL SENSOR AND SIGMA FACTOR ACTIVATOR FECR-RELATED"/>
    <property type="match status" value="1"/>
</dbReference>
<feature type="domain" description="FecR protein" evidence="2">
    <location>
        <begin position="132"/>
        <end position="220"/>
    </location>
</feature>
<dbReference type="Gene3D" id="2.60.120.1440">
    <property type="match status" value="1"/>
</dbReference>
<keyword evidence="5" id="KW-1185">Reference proteome</keyword>
<feature type="domain" description="FecR N-terminal" evidence="3">
    <location>
        <begin position="17"/>
        <end position="56"/>
    </location>
</feature>
<feature type="region of interest" description="Disordered" evidence="1">
    <location>
        <begin position="68"/>
        <end position="87"/>
    </location>
</feature>
<reference evidence="4" key="1">
    <citation type="submission" date="2022-07" db="EMBL/GenBank/DDBJ databases">
        <title>Sphingomonas sp. nov., a novel bacterium isolated from the north slope of the Mount Everest.</title>
        <authorList>
            <person name="Cui X."/>
            <person name="Liu Y."/>
        </authorList>
    </citation>
    <scope>NUCLEOTIDE SEQUENCE</scope>
    <source>
        <strain evidence="4">S5-59</strain>
    </source>
</reference>
<evidence type="ECO:0000313" key="5">
    <source>
        <dbReference type="Proteomes" id="UP001058533"/>
    </source>
</evidence>
<dbReference type="Proteomes" id="UP001058533">
    <property type="component" value="Chromosome"/>
</dbReference>
<dbReference type="PIRSF" id="PIRSF018266">
    <property type="entry name" value="FecR"/>
    <property type="match status" value="1"/>
</dbReference>
<organism evidence="4 5">
    <name type="scientific">Sphingomonas qomolangmaensis</name>
    <dbReference type="NCBI Taxonomy" id="2918765"/>
    <lineage>
        <taxon>Bacteria</taxon>
        <taxon>Pseudomonadati</taxon>
        <taxon>Pseudomonadota</taxon>
        <taxon>Alphaproteobacteria</taxon>
        <taxon>Sphingomonadales</taxon>
        <taxon>Sphingomonadaceae</taxon>
        <taxon>Sphingomonas</taxon>
    </lineage>
</organism>
<protein>
    <submittedName>
        <fullName evidence="4">FecR domain-containing protein</fullName>
    </submittedName>
</protein>
<gene>
    <name evidence="4" type="ORF">NMP03_15340</name>
</gene>